<evidence type="ECO:0000313" key="1">
    <source>
        <dbReference type="EMBL" id="KAL1271134.1"/>
    </source>
</evidence>
<comment type="caution">
    <text evidence="1">The sequence shown here is derived from an EMBL/GenBank/DDBJ whole genome shotgun (WGS) entry which is preliminary data.</text>
</comment>
<accession>A0ABR3N2L6</accession>
<dbReference type="Proteomes" id="UP001558613">
    <property type="component" value="Unassembled WGS sequence"/>
</dbReference>
<organism evidence="1 2">
    <name type="scientific">Cirrhinus molitorella</name>
    <name type="common">mud carp</name>
    <dbReference type="NCBI Taxonomy" id="172907"/>
    <lineage>
        <taxon>Eukaryota</taxon>
        <taxon>Metazoa</taxon>
        <taxon>Chordata</taxon>
        <taxon>Craniata</taxon>
        <taxon>Vertebrata</taxon>
        <taxon>Euteleostomi</taxon>
        <taxon>Actinopterygii</taxon>
        <taxon>Neopterygii</taxon>
        <taxon>Teleostei</taxon>
        <taxon>Ostariophysi</taxon>
        <taxon>Cypriniformes</taxon>
        <taxon>Cyprinidae</taxon>
        <taxon>Labeoninae</taxon>
        <taxon>Labeonini</taxon>
        <taxon>Cirrhinus</taxon>
    </lineage>
</organism>
<protein>
    <submittedName>
        <fullName evidence="1">Uncharacterized protein</fullName>
    </submittedName>
</protein>
<reference evidence="1 2" key="1">
    <citation type="submission" date="2023-09" db="EMBL/GenBank/DDBJ databases">
        <authorList>
            <person name="Wang M."/>
        </authorList>
    </citation>
    <scope>NUCLEOTIDE SEQUENCE [LARGE SCALE GENOMIC DNA]</scope>
    <source>
        <strain evidence="1">GT-2023</strain>
        <tissue evidence="1">Liver</tissue>
    </source>
</reference>
<name>A0ABR3N2L6_9TELE</name>
<keyword evidence="2" id="KW-1185">Reference proteome</keyword>
<gene>
    <name evidence="1" type="ORF">QQF64_030150</name>
</gene>
<sequence>MMKVHHHKTLMATQISFYDSHNNHESVDSLKLLVRYDMSDEDESDSMFSTSKCCCIEAQQIPISPISPSSKFFQMCFSSLERRAPFEPAARQKELSEGIMAVYMECVVRSCQLVPLS</sequence>
<dbReference type="EMBL" id="JAYMGO010000007">
    <property type="protein sequence ID" value="KAL1271134.1"/>
    <property type="molecule type" value="Genomic_DNA"/>
</dbReference>
<evidence type="ECO:0000313" key="2">
    <source>
        <dbReference type="Proteomes" id="UP001558613"/>
    </source>
</evidence>
<proteinExistence type="predicted"/>